<comment type="cofactor">
    <cofactor evidence="1">
        <name>FAD</name>
        <dbReference type="ChEBI" id="CHEBI:57692"/>
    </cofactor>
</comment>
<evidence type="ECO:0000256" key="2">
    <source>
        <dbReference type="ARBA" id="ARBA00004496"/>
    </source>
</evidence>
<feature type="non-terminal residue" evidence="13">
    <location>
        <position position="1"/>
    </location>
</feature>
<dbReference type="FunFam" id="3.30.390.30:FF:000001">
    <property type="entry name" value="Dihydrolipoyl dehydrogenase"/>
    <property type="match status" value="1"/>
</dbReference>
<evidence type="ECO:0000256" key="8">
    <source>
        <dbReference type="ARBA" id="ARBA00023027"/>
    </source>
</evidence>
<dbReference type="SUPFAM" id="SSF51905">
    <property type="entry name" value="FAD/NAD(P)-binding domain"/>
    <property type="match status" value="1"/>
</dbReference>
<keyword evidence="9" id="KW-1015">Disulfide bond</keyword>
<keyword evidence="10" id="KW-0676">Redox-active center</keyword>
<evidence type="ECO:0000313" key="13">
    <source>
        <dbReference type="EMBL" id="SUZ68408.1"/>
    </source>
</evidence>
<dbReference type="SUPFAM" id="SSF55424">
    <property type="entry name" value="FAD/NAD-linked reductases, dimerisation (C-terminal) domain"/>
    <property type="match status" value="1"/>
</dbReference>
<dbReference type="GO" id="GO:0004148">
    <property type="term" value="F:dihydrolipoyl dehydrogenase (NADH) activity"/>
    <property type="evidence" value="ECO:0007669"/>
    <property type="project" value="InterPro"/>
</dbReference>
<dbReference type="EMBL" id="UINC01001038">
    <property type="protein sequence ID" value="SUZ68408.1"/>
    <property type="molecule type" value="Genomic_DNA"/>
</dbReference>
<keyword evidence="8" id="KW-0520">NAD</keyword>
<keyword evidence="6" id="KW-0274">FAD</keyword>
<dbReference type="InterPro" id="IPR016156">
    <property type="entry name" value="FAD/NAD-linked_Rdtase_dimer_sf"/>
</dbReference>
<gene>
    <name evidence="13" type="ORF">METZ01_LOCUS21262</name>
</gene>
<evidence type="ECO:0000256" key="4">
    <source>
        <dbReference type="ARBA" id="ARBA00022490"/>
    </source>
</evidence>
<dbReference type="Pfam" id="PF02852">
    <property type="entry name" value="Pyr_redox_dim"/>
    <property type="match status" value="1"/>
</dbReference>
<evidence type="ECO:0008006" key="14">
    <source>
        <dbReference type="Google" id="ProtNLM"/>
    </source>
</evidence>
<dbReference type="Gene3D" id="3.50.50.60">
    <property type="entry name" value="FAD/NAD(P)-binding domain"/>
    <property type="match status" value="2"/>
</dbReference>
<comment type="similarity">
    <text evidence="3">Belongs to the class-I pyridine nucleotide-disulfide oxidoreductase family.</text>
</comment>
<evidence type="ECO:0000256" key="7">
    <source>
        <dbReference type="ARBA" id="ARBA00023002"/>
    </source>
</evidence>
<dbReference type="PANTHER" id="PTHR22912">
    <property type="entry name" value="DISULFIDE OXIDOREDUCTASE"/>
    <property type="match status" value="1"/>
</dbReference>
<dbReference type="Gene3D" id="3.30.390.30">
    <property type="match status" value="1"/>
</dbReference>
<evidence type="ECO:0000259" key="11">
    <source>
        <dbReference type="Pfam" id="PF02852"/>
    </source>
</evidence>
<feature type="domain" description="Pyridine nucleotide-disulphide oxidoreductase dimerisation" evidence="11">
    <location>
        <begin position="348"/>
        <end position="455"/>
    </location>
</feature>
<evidence type="ECO:0000256" key="10">
    <source>
        <dbReference type="ARBA" id="ARBA00023284"/>
    </source>
</evidence>
<evidence type="ECO:0000256" key="5">
    <source>
        <dbReference type="ARBA" id="ARBA00022630"/>
    </source>
</evidence>
<protein>
    <recommendedName>
        <fullName evidence="14">Dihydrolipoyl dehydrogenase</fullName>
    </recommendedName>
</protein>
<evidence type="ECO:0000256" key="9">
    <source>
        <dbReference type="ARBA" id="ARBA00023157"/>
    </source>
</evidence>
<proteinExistence type="inferred from homology"/>
<dbReference type="GO" id="GO:0006103">
    <property type="term" value="P:2-oxoglutarate metabolic process"/>
    <property type="evidence" value="ECO:0007669"/>
    <property type="project" value="TreeGrafter"/>
</dbReference>
<feature type="domain" description="FAD/NAD(P)-binding" evidence="12">
    <location>
        <begin position="6"/>
        <end position="328"/>
    </location>
</feature>
<dbReference type="NCBIfam" id="TIGR01350">
    <property type="entry name" value="lipoamide_DH"/>
    <property type="match status" value="1"/>
</dbReference>
<dbReference type="Pfam" id="PF07992">
    <property type="entry name" value="Pyr_redox_2"/>
    <property type="match status" value="1"/>
</dbReference>
<dbReference type="GO" id="GO:0050660">
    <property type="term" value="F:flavin adenine dinucleotide binding"/>
    <property type="evidence" value="ECO:0007669"/>
    <property type="project" value="InterPro"/>
</dbReference>
<accession>A0A381PPK5</accession>
<dbReference type="PRINTS" id="PR00368">
    <property type="entry name" value="FADPNR"/>
</dbReference>
<evidence type="ECO:0000256" key="3">
    <source>
        <dbReference type="ARBA" id="ARBA00007532"/>
    </source>
</evidence>
<dbReference type="InterPro" id="IPR006258">
    <property type="entry name" value="Lipoamide_DH"/>
</dbReference>
<organism evidence="13">
    <name type="scientific">marine metagenome</name>
    <dbReference type="NCBI Taxonomy" id="408172"/>
    <lineage>
        <taxon>unclassified sequences</taxon>
        <taxon>metagenomes</taxon>
        <taxon>ecological metagenomes</taxon>
    </lineage>
</organism>
<sequence>VTGNDFDLLIIGGGPGGYVAAIRGAQLGLSVACVEAHKLGGVCLNIGCIPTKALLTSAALANELKTAETHGITFAEANVDLGPAQERSRAIAEELSKGVSHLFKKNKITHIEGRGRLSIGGTVEVEAAAGAQQVYTAAHVILATGSRPRDIPVLPIDEERIWSSTGALFQSEAPETLAVVGAGAVGMEFADIYNAYGTKVTVIEALDRILPLEDADSSDAVERSFKKRGMDFHTGALVERADLAKGSIKLDFKDKKGQQQTLEVQRVLSAVGRMPNTGDLGLDAAGVELDDQGFFIVDEYMRTNAKGVYAVGDCAGNQLLAHKAMHEGVICVEAIAGQAHGAVDYQNVPNCTYCSPEVASVGLTEEQAREQGLEIDIGKFPWVGNGRALASGHSEGFVKVIRGAQYSEILGAHIVGPHATELIGEFVVGRHLESTVEEMDRAMHPHPTLSEAIAEGALSALGRAIHI</sequence>
<dbReference type="InterPro" id="IPR012999">
    <property type="entry name" value="Pyr_OxRdtase_I_AS"/>
</dbReference>
<keyword evidence="5" id="KW-0285">Flavoprotein</keyword>
<evidence type="ECO:0000259" key="12">
    <source>
        <dbReference type="Pfam" id="PF07992"/>
    </source>
</evidence>
<dbReference type="PANTHER" id="PTHR22912:SF217">
    <property type="entry name" value="DIHYDROLIPOYL DEHYDROGENASE"/>
    <property type="match status" value="1"/>
</dbReference>
<evidence type="ECO:0000256" key="1">
    <source>
        <dbReference type="ARBA" id="ARBA00001974"/>
    </source>
</evidence>
<dbReference type="AlphaFoldDB" id="A0A381PPK5"/>
<dbReference type="InterPro" id="IPR050151">
    <property type="entry name" value="Class-I_Pyr_Nuc-Dis_Oxidored"/>
</dbReference>
<comment type="subcellular location">
    <subcellularLocation>
        <location evidence="2">Cytoplasm</location>
    </subcellularLocation>
</comment>
<evidence type="ECO:0000256" key="6">
    <source>
        <dbReference type="ARBA" id="ARBA00022827"/>
    </source>
</evidence>
<dbReference type="InterPro" id="IPR001100">
    <property type="entry name" value="Pyr_nuc-diS_OxRdtase"/>
</dbReference>
<keyword evidence="7" id="KW-0560">Oxidoreductase</keyword>
<keyword evidence="4" id="KW-0963">Cytoplasm</keyword>
<dbReference type="PROSITE" id="PS00076">
    <property type="entry name" value="PYRIDINE_REDOX_1"/>
    <property type="match status" value="1"/>
</dbReference>
<dbReference type="PIRSF" id="PIRSF000350">
    <property type="entry name" value="Mercury_reductase_MerA"/>
    <property type="match status" value="1"/>
</dbReference>
<dbReference type="PRINTS" id="PR00411">
    <property type="entry name" value="PNDRDTASEI"/>
</dbReference>
<dbReference type="InterPro" id="IPR036188">
    <property type="entry name" value="FAD/NAD-bd_sf"/>
</dbReference>
<dbReference type="InterPro" id="IPR004099">
    <property type="entry name" value="Pyr_nucl-diS_OxRdtase_dimer"/>
</dbReference>
<dbReference type="GO" id="GO:0005737">
    <property type="term" value="C:cytoplasm"/>
    <property type="evidence" value="ECO:0007669"/>
    <property type="project" value="UniProtKB-SubCell"/>
</dbReference>
<dbReference type="InterPro" id="IPR023753">
    <property type="entry name" value="FAD/NAD-binding_dom"/>
</dbReference>
<name>A0A381PPK5_9ZZZZ</name>
<reference evidence="13" key="1">
    <citation type="submission" date="2018-05" db="EMBL/GenBank/DDBJ databases">
        <authorList>
            <person name="Lanie J.A."/>
            <person name="Ng W.-L."/>
            <person name="Kazmierczak K.M."/>
            <person name="Andrzejewski T.M."/>
            <person name="Davidsen T.M."/>
            <person name="Wayne K.J."/>
            <person name="Tettelin H."/>
            <person name="Glass J.I."/>
            <person name="Rusch D."/>
            <person name="Podicherti R."/>
            <person name="Tsui H.-C.T."/>
            <person name="Winkler M.E."/>
        </authorList>
    </citation>
    <scope>NUCLEOTIDE SEQUENCE</scope>
</reference>